<dbReference type="Proteomes" id="UP000007129">
    <property type="component" value="Unassembled WGS sequence"/>
</dbReference>
<evidence type="ECO:0000313" key="1">
    <source>
        <dbReference type="EMBL" id="EKG12708.1"/>
    </source>
</evidence>
<accession>K2RDQ4</accession>
<dbReference type="GO" id="GO:0003676">
    <property type="term" value="F:nucleic acid binding"/>
    <property type="evidence" value="ECO:0007669"/>
    <property type="project" value="InterPro"/>
</dbReference>
<dbReference type="InterPro" id="IPR012337">
    <property type="entry name" value="RNaseH-like_sf"/>
</dbReference>
<name>K2RDQ4_MACPH</name>
<dbReference type="eggNOG" id="KOG1075">
    <property type="taxonomic scope" value="Eukaryota"/>
</dbReference>
<dbReference type="InterPro" id="IPR036397">
    <property type="entry name" value="RNaseH_sf"/>
</dbReference>
<reference evidence="1 2" key="1">
    <citation type="journal article" date="2012" name="BMC Genomics">
        <title>Tools to kill: Genome of one of the most destructive plant pathogenic fungi Macrophomina phaseolina.</title>
        <authorList>
            <person name="Islam M.S."/>
            <person name="Haque M.S."/>
            <person name="Islam M.M."/>
            <person name="Emdad E.M."/>
            <person name="Halim A."/>
            <person name="Hossen Q.M.M."/>
            <person name="Hossain M.Z."/>
            <person name="Ahmed B."/>
            <person name="Rahim S."/>
            <person name="Rahman M.S."/>
            <person name="Alam M.M."/>
            <person name="Hou S."/>
            <person name="Wan X."/>
            <person name="Saito J.A."/>
            <person name="Alam M."/>
        </authorList>
    </citation>
    <scope>NUCLEOTIDE SEQUENCE [LARGE SCALE GENOMIC DNA]</scope>
    <source>
        <strain evidence="1 2">MS6</strain>
    </source>
</reference>
<dbReference type="HOGENOM" id="CLU_000680_23_4_1"/>
<evidence type="ECO:0000313" key="2">
    <source>
        <dbReference type="Proteomes" id="UP000007129"/>
    </source>
</evidence>
<proteinExistence type="predicted"/>
<dbReference type="InParanoid" id="K2RDQ4"/>
<dbReference type="OrthoDB" id="3754258at2759"/>
<gene>
    <name evidence="1" type="ORF">MPH_10157</name>
</gene>
<sequence>MVAENPEAAKVKHAIYSNSKTALRLLRRSQQVPRQETVRNILRLLDQIRCNKGPPVEFRWVPAREGIVGSEKAHSLALQATENNQEPLLGNLIRPLALARCREITLRLWRRTFEASKVGESTRKLDRALAHFHTKKLYDQLNYKEAAAIAQLRTSKASLNEPLYKIKRAEAPSCNCGAERETVKHFLLECSRWMDLRARLQIELGSRFGDLAFMLGGWSGTRKPDGRYADGPPEKWRADMRAVKATAAFALATGRLVATRD</sequence>
<organism evidence="1 2">
    <name type="scientific">Macrophomina phaseolina (strain MS6)</name>
    <name type="common">Charcoal rot fungus</name>
    <dbReference type="NCBI Taxonomy" id="1126212"/>
    <lineage>
        <taxon>Eukaryota</taxon>
        <taxon>Fungi</taxon>
        <taxon>Dikarya</taxon>
        <taxon>Ascomycota</taxon>
        <taxon>Pezizomycotina</taxon>
        <taxon>Dothideomycetes</taxon>
        <taxon>Dothideomycetes incertae sedis</taxon>
        <taxon>Botryosphaeriales</taxon>
        <taxon>Botryosphaeriaceae</taxon>
        <taxon>Macrophomina</taxon>
    </lineage>
</organism>
<dbReference type="STRING" id="1126212.K2RDQ4"/>
<dbReference type="SUPFAM" id="SSF53098">
    <property type="entry name" value="Ribonuclease H-like"/>
    <property type="match status" value="1"/>
</dbReference>
<comment type="caution">
    <text evidence="1">The sequence shown here is derived from an EMBL/GenBank/DDBJ whole genome shotgun (WGS) entry which is preliminary data.</text>
</comment>
<protein>
    <submittedName>
        <fullName evidence="1">Uncharacterized protein</fullName>
    </submittedName>
</protein>
<dbReference type="VEuPathDB" id="FungiDB:MPH_10157"/>
<dbReference type="AlphaFoldDB" id="K2RDQ4"/>
<dbReference type="EMBL" id="AHHD01000438">
    <property type="protein sequence ID" value="EKG12708.1"/>
    <property type="molecule type" value="Genomic_DNA"/>
</dbReference>
<dbReference type="Gene3D" id="3.30.420.10">
    <property type="entry name" value="Ribonuclease H-like superfamily/Ribonuclease H"/>
    <property type="match status" value="1"/>
</dbReference>